<dbReference type="PANTHER" id="PTHR10338:SF108">
    <property type="entry name" value="INTER-ALPHA-TRYPSIN INHIBITOR HEAVY CHAIN H4-LIKE PROTEIN"/>
    <property type="match status" value="1"/>
</dbReference>
<dbReference type="Gene3D" id="3.40.50.410">
    <property type="entry name" value="von Willebrand factor, type A domain"/>
    <property type="match status" value="1"/>
</dbReference>
<reference evidence="12" key="1">
    <citation type="submission" date="2015-02" db="EMBL/GenBank/DDBJ databases">
        <title>Genome sequencing for Strongylocentrotus purpuratus.</title>
        <authorList>
            <person name="Murali S."/>
            <person name="Liu Y."/>
            <person name="Vee V."/>
            <person name="English A."/>
            <person name="Wang M."/>
            <person name="Skinner E."/>
            <person name="Han Y."/>
            <person name="Muzny D.M."/>
            <person name="Worley K.C."/>
            <person name="Gibbs R.A."/>
        </authorList>
    </citation>
    <scope>NUCLEOTIDE SEQUENCE</scope>
</reference>
<dbReference type="OMA" id="WAFKTIK"/>
<dbReference type="FunFam" id="3.40.50.410:FF:000013">
    <property type="entry name" value="inter-alpha-trypsin inhibitor heavy chain H2"/>
    <property type="match status" value="1"/>
</dbReference>
<keyword evidence="6" id="KW-0325">Glycoprotein</keyword>
<dbReference type="KEGG" id="spu:582245"/>
<dbReference type="AlphaFoldDB" id="A0A7M7MZD0"/>
<dbReference type="SUPFAM" id="SSF53300">
    <property type="entry name" value="vWA-like"/>
    <property type="match status" value="1"/>
</dbReference>
<evidence type="ECO:0000256" key="3">
    <source>
        <dbReference type="ARBA" id="ARBA00022525"/>
    </source>
</evidence>
<feature type="region of interest" description="Disordered" evidence="7">
    <location>
        <begin position="715"/>
        <end position="759"/>
    </location>
</feature>
<keyword evidence="3" id="KW-0964">Secreted</keyword>
<dbReference type="SMART" id="SM00327">
    <property type="entry name" value="VWA"/>
    <property type="match status" value="1"/>
</dbReference>
<feature type="signal peptide" evidence="8">
    <location>
        <begin position="1"/>
        <end position="20"/>
    </location>
</feature>
<dbReference type="PANTHER" id="PTHR10338">
    <property type="entry name" value="INTER-ALPHA-TRYPSIN INHIBITOR HEAVY CHAIN FAMILY MEMBER"/>
    <property type="match status" value="1"/>
</dbReference>
<evidence type="ECO:0000313" key="11">
    <source>
        <dbReference type="EnsemblMetazoa" id="XP_030828711"/>
    </source>
</evidence>
<evidence type="ECO:0000256" key="2">
    <source>
        <dbReference type="ARBA" id="ARBA00010158"/>
    </source>
</evidence>
<evidence type="ECO:0000256" key="1">
    <source>
        <dbReference type="ARBA" id="ARBA00004613"/>
    </source>
</evidence>
<evidence type="ECO:0000256" key="6">
    <source>
        <dbReference type="ARBA" id="ARBA00023180"/>
    </source>
</evidence>
<comment type="similarity">
    <text evidence="2">Belongs to the ITIH family.</text>
</comment>
<dbReference type="InterPro" id="IPR050934">
    <property type="entry name" value="ITIH"/>
</dbReference>
<keyword evidence="4 8" id="KW-0732">Signal</keyword>
<dbReference type="GO" id="GO:0004867">
    <property type="term" value="F:serine-type endopeptidase inhibitor activity"/>
    <property type="evidence" value="ECO:0007669"/>
    <property type="project" value="UniProtKB-KW"/>
</dbReference>
<evidence type="ECO:0000256" key="7">
    <source>
        <dbReference type="SAM" id="MobiDB-lite"/>
    </source>
</evidence>
<feature type="domain" description="VWFA" evidence="9">
    <location>
        <begin position="337"/>
        <end position="517"/>
    </location>
</feature>
<feature type="domain" description="VIT" evidence="10">
    <location>
        <begin position="82"/>
        <end position="211"/>
    </location>
</feature>
<comment type="subcellular location">
    <subcellularLocation>
        <location evidence="1">Secreted</location>
    </subcellularLocation>
</comment>
<evidence type="ECO:0000259" key="10">
    <source>
        <dbReference type="PROSITE" id="PS51468"/>
    </source>
</evidence>
<dbReference type="InParanoid" id="A0A7M7MZD0"/>
<dbReference type="Pfam" id="PF00092">
    <property type="entry name" value="VWA"/>
    <property type="match status" value="1"/>
</dbReference>
<feature type="region of interest" description="Disordered" evidence="7">
    <location>
        <begin position="58"/>
        <end position="90"/>
    </location>
</feature>
<proteinExistence type="inferred from homology"/>
<dbReference type="InterPro" id="IPR036465">
    <property type="entry name" value="vWFA_dom_sf"/>
</dbReference>
<dbReference type="Pfam" id="PF08487">
    <property type="entry name" value="VIT"/>
    <property type="match status" value="1"/>
</dbReference>
<evidence type="ECO:0000256" key="4">
    <source>
        <dbReference type="ARBA" id="ARBA00022729"/>
    </source>
</evidence>
<organism evidence="11 12">
    <name type="scientific">Strongylocentrotus purpuratus</name>
    <name type="common">Purple sea urchin</name>
    <dbReference type="NCBI Taxonomy" id="7668"/>
    <lineage>
        <taxon>Eukaryota</taxon>
        <taxon>Metazoa</taxon>
        <taxon>Echinodermata</taxon>
        <taxon>Eleutherozoa</taxon>
        <taxon>Echinozoa</taxon>
        <taxon>Echinoidea</taxon>
        <taxon>Euechinoidea</taxon>
        <taxon>Echinacea</taxon>
        <taxon>Camarodonta</taxon>
        <taxon>Echinidea</taxon>
        <taxon>Strongylocentrotidae</taxon>
        <taxon>Strongylocentrotus</taxon>
    </lineage>
</organism>
<evidence type="ECO:0000259" key="9">
    <source>
        <dbReference type="PROSITE" id="PS50234"/>
    </source>
</evidence>
<sequence length="794" mass="87332">MNKGVVVVAFVLAFIGTSTCLPTGLLNHAELGDMTAVLLPQIQRAEYGYGDDEILDREERGLSPSGSGSGPLSGPLSGLTDDEDLVTESPQLATKPEVVRLAVLSKIMSRFASTEVRSKLKNLAWKAAEAKFTISLPEDAFISAFSMTIDDIVYHSEVKPKDVAQREYNEAKAKGQTAGQVKQSSPDENKFTVSVTVEARTSVLFNLTYEQLLKRKNGLFEQRISIQPGQMVPDIRVEARLTEPQGLKEVNASWAVADKSDEAKLNDMTLVDLKVRSAKVLFASKGEGLLTTSNGIMGDFIIKYDVMHDVKAGHLQIVNGYFVHYFSPVGLPKTRKNVVFVIDVSGSMRGRKIDQTKRAFTTILDDVRPIDRINIVLFESDVRVWRSNQMVEATSDNIAAAKRHVNRIRAGGGTNLYDGLRNAVDLLMEHGNGEAMPLIIMLTDGQPTSGSVKSTSEIIQRITNLIDGRLSLFSVSFGNGVDFSFLEKLSLSNQALARKVYEDSSASLQMKGFYDEVANPLLFNINLEYSHGLVDEDSLTQSNFMAYFDGTEITVAGKLKDDVIYAVWNSSNETILPTAQHPGTISIGDGNEGGSYVYGDLSVFITGQSLDVDIMFNTSTPIEREHPLRRHEVDDFAQRLWAYLTIKKLLDQRKTVDDRETKAALSERALNLSLKYHFVTPLTSLLVVKPDVNDTDIHGDGELEVLSADMQSQSSSNIALQSVPRPRPKGTSGVSLRTKPQFIPPLSRQSIPQSVPNPAPVVSSFRPQFIRPLSRQSIPQSVPKPPPVASSFCE</sequence>
<feature type="chain" id="PRO_5029642630" description="Inter-alpha-trypsin inhibitor heavy chain H3" evidence="8">
    <location>
        <begin position="21"/>
        <end position="794"/>
    </location>
</feature>
<protein>
    <recommendedName>
        <fullName evidence="13">Inter-alpha-trypsin inhibitor heavy chain H3</fullName>
    </recommendedName>
</protein>
<name>A0A7M7MZD0_STRPU</name>
<keyword evidence="12" id="KW-1185">Reference proteome</keyword>
<dbReference type="OrthoDB" id="299997at2759"/>
<accession>A0A7M7MZD0</accession>
<dbReference type="SMART" id="SM00609">
    <property type="entry name" value="VIT"/>
    <property type="match status" value="1"/>
</dbReference>
<dbReference type="PROSITE" id="PS51468">
    <property type="entry name" value="VIT"/>
    <property type="match status" value="1"/>
</dbReference>
<dbReference type="GO" id="GO:0005576">
    <property type="term" value="C:extracellular region"/>
    <property type="evidence" value="ECO:0007669"/>
    <property type="project" value="UniProtKB-SubCell"/>
</dbReference>
<feature type="compositionally biased region" description="Low complexity" evidence="7">
    <location>
        <begin position="62"/>
        <end position="79"/>
    </location>
</feature>
<evidence type="ECO:0008006" key="13">
    <source>
        <dbReference type="Google" id="ProtNLM"/>
    </source>
</evidence>
<feature type="region of interest" description="Disordered" evidence="7">
    <location>
        <begin position="774"/>
        <end position="794"/>
    </location>
</feature>
<dbReference type="EnsemblMetazoa" id="XM_030972851">
    <property type="protein sequence ID" value="XP_030828711"/>
    <property type="gene ID" value="LOC582245"/>
</dbReference>
<dbReference type="FunCoup" id="A0A7M7MZD0">
    <property type="interactions" value="337"/>
</dbReference>
<dbReference type="Proteomes" id="UP000007110">
    <property type="component" value="Unassembled WGS sequence"/>
</dbReference>
<dbReference type="RefSeq" id="XP_030828711.1">
    <property type="nucleotide sequence ID" value="XM_030972851.1"/>
</dbReference>
<dbReference type="GeneID" id="582245"/>
<dbReference type="InterPro" id="IPR002035">
    <property type="entry name" value="VWF_A"/>
</dbReference>
<reference evidence="11" key="2">
    <citation type="submission" date="2021-01" db="UniProtKB">
        <authorList>
            <consortium name="EnsemblMetazoa"/>
        </authorList>
    </citation>
    <scope>IDENTIFICATION</scope>
</reference>
<dbReference type="InterPro" id="IPR013694">
    <property type="entry name" value="VIT"/>
</dbReference>
<evidence type="ECO:0000256" key="8">
    <source>
        <dbReference type="SAM" id="SignalP"/>
    </source>
</evidence>
<keyword evidence="5" id="KW-0722">Serine protease inhibitor</keyword>
<feature type="compositionally biased region" description="Polar residues" evidence="7">
    <location>
        <begin position="747"/>
        <end position="756"/>
    </location>
</feature>
<evidence type="ECO:0000313" key="12">
    <source>
        <dbReference type="Proteomes" id="UP000007110"/>
    </source>
</evidence>
<dbReference type="PROSITE" id="PS50234">
    <property type="entry name" value="VWFA"/>
    <property type="match status" value="1"/>
</dbReference>
<evidence type="ECO:0000256" key="5">
    <source>
        <dbReference type="ARBA" id="ARBA00022900"/>
    </source>
</evidence>
<keyword evidence="5" id="KW-0646">Protease inhibitor</keyword>